<feature type="region of interest" description="Disordered" evidence="1">
    <location>
        <begin position="73"/>
        <end position="114"/>
    </location>
</feature>
<sequence length="389" mass="42716">MSASSESLPSEGTRITVVELKNFFLDNIDKFVLAACKRIEDDGTVVLNEGFDITKAMATEFHVFIRCNTEQDVAQAEDASTPRPGHSSAPDSSPATDRDESDGSLPKQGKALAAGKKTKAGKAIFLFSLLHNQRKVKDLSSGGAAASIPKSDRILRPSNKLSPTARSVYYKLKGKFEVGSEFSRALLVELDDRIQAAIAVKQMQEKNPDLEIEIICLSKVTKGDLEKMGVKAEWPEAKPIILDRNHVNALIDTGRHLSLDMSDERWEAKEVALLCENLRTIVTSFGSEFEARTRAIIDDFSKSLMRMIKESTSVEDAAILLEITLGIRPKSQDSSSGDTTSDWLSKRKKDLVIFGEYATLLVGRVDYLSLIVSRFQTGAPGTPKLSAYP</sequence>
<accession>A0A9W8MKF3</accession>
<dbReference type="AlphaFoldDB" id="A0A9W8MKF3"/>
<dbReference type="Proteomes" id="UP001140091">
    <property type="component" value="Unassembled WGS sequence"/>
</dbReference>
<evidence type="ECO:0000256" key="1">
    <source>
        <dbReference type="SAM" id="MobiDB-lite"/>
    </source>
</evidence>
<name>A0A9W8MKF3_9AGAR</name>
<comment type="caution">
    <text evidence="2">The sequence shown here is derived from an EMBL/GenBank/DDBJ whole genome shotgun (WGS) entry which is preliminary data.</text>
</comment>
<dbReference type="EMBL" id="JANBPK010000749">
    <property type="protein sequence ID" value="KAJ2933202.1"/>
    <property type="molecule type" value="Genomic_DNA"/>
</dbReference>
<reference evidence="2" key="1">
    <citation type="submission" date="2022-06" db="EMBL/GenBank/DDBJ databases">
        <title>Genome Sequence of Candolleomyces eurysporus.</title>
        <authorList>
            <person name="Buettner E."/>
        </authorList>
    </citation>
    <scope>NUCLEOTIDE SEQUENCE</scope>
    <source>
        <strain evidence="2">VTCC 930004</strain>
    </source>
</reference>
<protein>
    <submittedName>
        <fullName evidence="2">Uncharacterized protein</fullName>
    </submittedName>
</protein>
<evidence type="ECO:0000313" key="2">
    <source>
        <dbReference type="EMBL" id="KAJ2933202.1"/>
    </source>
</evidence>
<keyword evidence="3" id="KW-1185">Reference proteome</keyword>
<dbReference type="OrthoDB" id="10387927at2759"/>
<evidence type="ECO:0000313" key="3">
    <source>
        <dbReference type="Proteomes" id="UP001140091"/>
    </source>
</evidence>
<gene>
    <name evidence="2" type="ORF">H1R20_g3873</name>
</gene>
<feature type="non-terminal residue" evidence="2">
    <location>
        <position position="1"/>
    </location>
</feature>
<proteinExistence type="predicted"/>
<organism evidence="2 3">
    <name type="scientific">Candolleomyces eurysporus</name>
    <dbReference type="NCBI Taxonomy" id="2828524"/>
    <lineage>
        <taxon>Eukaryota</taxon>
        <taxon>Fungi</taxon>
        <taxon>Dikarya</taxon>
        <taxon>Basidiomycota</taxon>
        <taxon>Agaricomycotina</taxon>
        <taxon>Agaricomycetes</taxon>
        <taxon>Agaricomycetidae</taxon>
        <taxon>Agaricales</taxon>
        <taxon>Agaricineae</taxon>
        <taxon>Psathyrellaceae</taxon>
        <taxon>Candolleomyces</taxon>
    </lineage>
</organism>